<sequence>MEGGSPFAVGARSVKWTGAVDTTQPPPAEVDPPGTIRTPVSHTPPEMDSRRTMALPSREANLSIASTNALSATNAVVVEVPYKFTLEDLNQRSYWWLHEERNEKYSSTLCPLLTQFRDHLRKAVLLANMEICFVRCWQLYEAPTKGEKPPSLANCLVDFNKPALLDPPSNPLEEAGALEQRRRTNLKALEPFHDLLAGKSKGHYRKRHLLKKIGKQVSDARAVLQQQGIVQELESCPKELLTELAFTFAAFQPAILDEGLKGSMSPLDPKSRTRIIDDVARKVDDDRDERAETDSPLCLADLGLELAKVVMEHRPAFKMSAWLLQAACMCGHYELVDRLLEQEDCSRLGELEIIKRLRSAWLGYTACHPLQPCRGKEPGKAHTIDWLDFKCSLARAVLIAHRIVETLIERDERDLTHSMMFESVAGQQPDGAVGAAGSGAASREHSQAHGRRKAPVRKSSHQQVAKSEATPMWNDGDGSFDGRGSLSVHGQPQGSAPAAVAEATEKLEGGGPVKPGVKFGVDVLGGSQEAVKQLPAHDDAEDGEAEHQELTEAKWDLVRQLFHKKHRRPAACKPLALACLHFILAKKKEIFMEIQIQKERLAEEAEARQEAKKAARSRPTSAGSRTPLGQESSLVEDEDMDDMAAAEDEQRRKDNEAATQKKYRKLHRLSVQAAHVAVHSTSLSTVSDALQVVKSVKAWPALDLFMLNDLAQYFPMQCASLLSAIPLEEVDLEDNVLPFQLPPGFVTVAVSDKDSKEFREEGGSGSTQDAAHFATQHDEDVSIEASLLVQGKVWMALFLLFMPSELRSPTTQNALRVLRCAFFAFLWQGPGSCLVAFSAAAGAAVIGLVSRVLVTIFRILYYGILTRVWGLLVQHFPAVKATVDRLRGHYSSGGKSLASPSMFNKSQAQIVPAAASVPPTPQGGGGAGGGGAGAAGGGRGGGGAGPAGGAAGADDDGFAPLDEITALTSHLGKGLWHRFFAHGHNAVVDKALGWGKGSTSISCRKVPLPVAYAEKRDRRKYVRQLDTSLMEKLLNAPGVHPSVFGSRVLRAFILFKWNYFTKYFIIFQFLLHLTYMAVFIGYAFTIKDMEPVDGRESGPGANVPGCQLAAPTNLQIGLLTALAIMTIDFIVQEFRQIRHFGFRILRHTWDLLDLTSVALVVASITLHFSCTSDVSPLTLRGLAAVQIVLLFMRLLYYAMASDRLGSFVRMVLETTYDLLLFFVFLSVIFVGFALSLVIAQGSIANIEQTFIKLFTMMYGDFDADFLTNIDSGALGLDALTQVITSVYMILVTIILLNLLISIISESYERIRENERWESLRNKALLIVESETQLYQFFLAWLYRTLCPPSGDMQDDDEGDEDEKKRKGRRFLYVITPENARRVMATEEDEEMVDSDDEDDDDNDDDGDGQWNGRLGEMKRAIQGSSRSTVDGVRKEMNKMMKKMEELEGAKKAQELAAAVELSMPGTEGGGQEAQQQQLMLPLQRTPSQQQAQGAPSLSSPLQSSRGKSVTTAAGAVAAAANAAANAAAAAAADAAAARVSEEVQGAVSALRKEMENQMNQLAKLMQLMHPLGGHGAHAGHSQQPAAGGGPPPAPLGHSGSLGGRPSLSAAQPLPPMGARRVSGNGSTGSGQALTSEVSEMLHAFSAPPAVPGKPVRSGSNQGAAQPQRAESPSIPENGE</sequence>
<comment type="caution">
    <text evidence="10">The sequence shown here is derived from an EMBL/GenBank/DDBJ whole genome shotgun (WGS) entry which is preliminary data.</text>
</comment>
<evidence type="ECO:0000256" key="6">
    <source>
        <dbReference type="SAM" id="Coils"/>
    </source>
</evidence>
<evidence type="ECO:0000256" key="2">
    <source>
        <dbReference type="ARBA" id="ARBA00022692"/>
    </source>
</evidence>
<dbReference type="PANTHER" id="PTHR10582:SF2">
    <property type="entry name" value="INACTIVE"/>
    <property type="match status" value="1"/>
</dbReference>
<feature type="coiled-coil region" evidence="6">
    <location>
        <begin position="1540"/>
        <end position="1567"/>
    </location>
</feature>
<evidence type="ECO:0000256" key="4">
    <source>
        <dbReference type="ARBA" id="ARBA00022989"/>
    </source>
</evidence>
<dbReference type="InterPro" id="IPR005821">
    <property type="entry name" value="Ion_trans_dom"/>
</dbReference>
<name>A0A835VWY5_9CHLO</name>
<feature type="region of interest" description="Disordered" evidence="7">
    <location>
        <begin position="1482"/>
        <end position="1505"/>
    </location>
</feature>
<evidence type="ECO:0000256" key="8">
    <source>
        <dbReference type="SAM" id="Phobius"/>
    </source>
</evidence>
<dbReference type="OrthoDB" id="533508at2759"/>
<dbReference type="PANTHER" id="PTHR10582">
    <property type="entry name" value="TRANSIENT RECEPTOR POTENTIAL ION CHANNEL PROTEIN"/>
    <property type="match status" value="1"/>
</dbReference>
<dbReference type="EMBL" id="JAEHOD010000067">
    <property type="protein sequence ID" value="KAG2432387.1"/>
    <property type="molecule type" value="Genomic_DNA"/>
</dbReference>
<feature type="compositionally biased region" description="Polar residues" evidence="7">
    <location>
        <begin position="1484"/>
        <end position="1505"/>
    </location>
</feature>
<comment type="subcellular location">
    <subcellularLocation>
        <location evidence="1">Membrane</location>
        <topology evidence="1">Multi-pass membrane protein</topology>
    </subcellularLocation>
</comment>
<dbReference type="InterPro" id="IPR024862">
    <property type="entry name" value="TRPV"/>
</dbReference>
<feature type="transmembrane region" description="Helical" evidence="8">
    <location>
        <begin position="1114"/>
        <end position="1131"/>
    </location>
</feature>
<dbReference type="GO" id="GO:0005216">
    <property type="term" value="F:monoatomic ion channel activity"/>
    <property type="evidence" value="ECO:0007669"/>
    <property type="project" value="InterPro"/>
</dbReference>
<feature type="region of interest" description="Disordered" evidence="7">
    <location>
        <begin position="607"/>
        <end position="639"/>
    </location>
</feature>
<keyword evidence="5 8" id="KW-0472">Membrane</keyword>
<keyword evidence="4 8" id="KW-1133">Transmembrane helix</keyword>
<feature type="domain" description="Ion transport" evidence="9">
    <location>
        <begin position="1113"/>
        <end position="1314"/>
    </location>
</feature>
<evidence type="ECO:0000256" key="3">
    <source>
        <dbReference type="ARBA" id="ARBA00022737"/>
    </source>
</evidence>
<accession>A0A835VWY5</accession>
<feature type="transmembrane region" description="Helical" evidence="8">
    <location>
        <begin position="1282"/>
        <end position="1303"/>
    </location>
</feature>
<dbReference type="GO" id="GO:0098703">
    <property type="term" value="P:calcium ion import across plasma membrane"/>
    <property type="evidence" value="ECO:0007669"/>
    <property type="project" value="TreeGrafter"/>
</dbReference>
<keyword evidence="11" id="KW-1185">Reference proteome</keyword>
<feature type="compositionally biased region" description="Low complexity" evidence="7">
    <location>
        <begin position="431"/>
        <end position="441"/>
    </location>
</feature>
<feature type="transmembrane region" description="Helical" evidence="8">
    <location>
        <begin position="1218"/>
        <end position="1239"/>
    </location>
</feature>
<feature type="compositionally biased region" description="Polar residues" evidence="7">
    <location>
        <begin position="1657"/>
        <end position="1670"/>
    </location>
</feature>
<feature type="transmembrane region" description="Helical" evidence="8">
    <location>
        <begin position="1063"/>
        <end position="1084"/>
    </location>
</feature>
<feature type="compositionally biased region" description="Gly residues" evidence="7">
    <location>
        <begin position="922"/>
        <end position="951"/>
    </location>
</feature>
<evidence type="ECO:0000256" key="7">
    <source>
        <dbReference type="SAM" id="MobiDB-lite"/>
    </source>
</evidence>
<evidence type="ECO:0000313" key="10">
    <source>
        <dbReference type="EMBL" id="KAG2432387.1"/>
    </source>
</evidence>
<evidence type="ECO:0000256" key="5">
    <source>
        <dbReference type="ARBA" id="ARBA00023136"/>
    </source>
</evidence>
<feature type="transmembrane region" description="Helical" evidence="8">
    <location>
        <begin position="1151"/>
        <end position="1169"/>
    </location>
</feature>
<keyword evidence="6" id="KW-0175">Coiled coil</keyword>
<organism evidence="10 11">
    <name type="scientific">Chlamydomonas schloesseri</name>
    <dbReference type="NCBI Taxonomy" id="2026947"/>
    <lineage>
        <taxon>Eukaryota</taxon>
        <taxon>Viridiplantae</taxon>
        <taxon>Chlorophyta</taxon>
        <taxon>core chlorophytes</taxon>
        <taxon>Chlorophyceae</taxon>
        <taxon>CS clade</taxon>
        <taxon>Chlamydomonadales</taxon>
        <taxon>Chlamydomonadaceae</taxon>
        <taxon>Chlamydomonas</taxon>
    </lineage>
</organism>
<feature type="transmembrane region" description="Helical" evidence="8">
    <location>
        <begin position="836"/>
        <end position="861"/>
    </location>
</feature>
<feature type="region of interest" description="Disordered" evidence="7">
    <location>
        <begin position="1382"/>
        <end position="1432"/>
    </location>
</feature>
<evidence type="ECO:0000259" key="9">
    <source>
        <dbReference type="Pfam" id="PF00520"/>
    </source>
</evidence>
<proteinExistence type="predicted"/>
<dbReference type="GO" id="GO:0005886">
    <property type="term" value="C:plasma membrane"/>
    <property type="evidence" value="ECO:0007669"/>
    <property type="project" value="TreeGrafter"/>
</dbReference>
<feature type="region of interest" description="Disordered" evidence="7">
    <location>
        <begin position="1571"/>
        <end position="1679"/>
    </location>
</feature>
<evidence type="ECO:0000313" key="11">
    <source>
        <dbReference type="Proteomes" id="UP000613740"/>
    </source>
</evidence>
<keyword evidence="3" id="KW-0677">Repeat</keyword>
<feature type="region of interest" description="Disordered" evidence="7">
    <location>
        <begin position="915"/>
        <end position="951"/>
    </location>
</feature>
<dbReference type="Pfam" id="PF00520">
    <property type="entry name" value="Ion_trans"/>
    <property type="match status" value="1"/>
</dbReference>
<feature type="region of interest" description="Disordered" evidence="7">
    <location>
        <begin position="1"/>
        <end position="49"/>
    </location>
</feature>
<reference evidence="10" key="1">
    <citation type="journal article" date="2020" name="bioRxiv">
        <title>Comparative genomics of Chlamydomonas.</title>
        <authorList>
            <person name="Craig R.J."/>
            <person name="Hasan A.R."/>
            <person name="Ness R.W."/>
            <person name="Keightley P.D."/>
        </authorList>
    </citation>
    <scope>NUCLEOTIDE SEQUENCE</scope>
    <source>
        <strain evidence="10">CCAP 11/173</strain>
    </source>
</reference>
<feature type="compositionally biased region" description="Acidic residues" evidence="7">
    <location>
        <begin position="1385"/>
        <end position="1407"/>
    </location>
</feature>
<feature type="compositionally biased region" description="Basic residues" evidence="7">
    <location>
        <begin position="448"/>
        <end position="460"/>
    </location>
</feature>
<feature type="transmembrane region" description="Helical" evidence="8">
    <location>
        <begin position="1181"/>
        <end position="1198"/>
    </location>
</feature>
<evidence type="ECO:0000256" key="1">
    <source>
        <dbReference type="ARBA" id="ARBA00004141"/>
    </source>
</evidence>
<feature type="compositionally biased region" description="Polar residues" evidence="7">
    <location>
        <begin position="618"/>
        <end position="633"/>
    </location>
</feature>
<dbReference type="SUPFAM" id="SSF81324">
    <property type="entry name" value="Voltage-gated potassium channels"/>
    <property type="match status" value="1"/>
</dbReference>
<dbReference type="Proteomes" id="UP000613740">
    <property type="component" value="Unassembled WGS sequence"/>
</dbReference>
<feature type="region of interest" description="Disordered" evidence="7">
    <location>
        <begin position="426"/>
        <end position="515"/>
    </location>
</feature>
<protein>
    <recommendedName>
        <fullName evidence="9">Ion transport domain-containing protein</fullName>
    </recommendedName>
</protein>
<keyword evidence="2 8" id="KW-0812">Transmembrane</keyword>
<gene>
    <name evidence="10" type="ORF">HYH02_012959</name>
</gene>